<feature type="transmembrane region" description="Helical" evidence="1">
    <location>
        <begin position="364"/>
        <end position="386"/>
    </location>
</feature>
<feature type="transmembrane region" description="Helical" evidence="1">
    <location>
        <begin position="152"/>
        <end position="168"/>
    </location>
</feature>
<feature type="transmembrane region" description="Helical" evidence="1">
    <location>
        <begin position="33"/>
        <end position="52"/>
    </location>
</feature>
<dbReference type="AlphaFoldDB" id="A0A4Z0QJJ4"/>
<sequence length="423" mass="46349">MKLLVALGLNCVLLWLLFGWVQAHYRSAPLGRWLLPLLGLKLLACAVACYLLTDDAAYYQHWGRQLTAQLWDEPGKWLQTLGGNYFWHGQQSLTFHGYSNTFFLIKLLSVFNLASLGSVVLNGVYLSLFCFVGSWQLAVAVAKVFPETPPGAPVVAFLLWPTVAYWTAGLTKEAVLLGSSSWLVALVLRWLYGAGRGRVGAVVGAVLLALLHFKMRFFFAAPLLAALAGLAVVRLLQHLLGRALPRVAQAALFAVCLAGGGWVSSEVSPVFRVNKFTNQLIRVHSDLQQNSENQPHIMFDHLAPTVESILHNTPKATFSALVRPLPWEAPGRPRYLVAGLENVVLIVLLLSALVAVGRAKAGELPFAVVLALLFYCLVLAALLGLSTPNLGTLNRYRAVMLPYLVLLTLQHPYAARWLTKLGL</sequence>
<comment type="caution">
    <text evidence="2">The sequence shown here is derived from an EMBL/GenBank/DDBJ whole genome shotgun (WGS) entry which is preliminary data.</text>
</comment>
<evidence type="ECO:0000313" key="3">
    <source>
        <dbReference type="Proteomes" id="UP000298471"/>
    </source>
</evidence>
<keyword evidence="1" id="KW-1133">Transmembrane helix</keyword>
<dbReference type="Proteomes" id="UP000298471">
    <property type="component" value="Unassembled WGS sequence"/>
</dbReference>
<reference evidence="2 3" key="1">
    <citation type="submission" date="2019-04" db="EMBL/GenBank/DDBJ databases">
        <authorList>
            <person name="Feng G."/>
            <person name="Zhang J."/>
            <person name="Zhu H."/>
        </authorList>
    </citation>
    <scope>NUCLEOTIDE SEQUENCE [LARGE SCALE GENOMIC DNA]</scope>
    <source>
        <strain evidence="2 3">9PBR-1</strain>
    </source>
</reference>
<keyword evidence="1" id="KW-0472">Membrane</keyword>
<organism evidence="2 3">
    <name type="scientific">Hymenobacter metallicola</name>
    <dbReference type="NCBI Taxonomy" id="2563114"/>
    <lineage>
        <taxon>Bacteria</taxon>
        <taxon>Pseudomonadati</taxon>
        <taxon>Bacteroidota</taxon>
        <taxon>Cytophagia</taxon>
        <taxon>Cytophagales</taxon>
        <taxon>Hymenobacteraceae</taxon>
        <taxon>Hymenobacter</taxon>
    </lineage>
</organism>
<keyword evidence="3" id="KW-1185">Reference proteome</keyword>
<gene>
    <name evidence="2" type="ORF">E5K02_05155</name>
</gene>
<dbReference type="RefSeq" id="WP_135392718.1">
    <property type="nucleotide sequence ID" value="NZ_SRMB01000001.1"/>
</dbReference>
<feature type="transmembrane region" description="Helical" evidence="1">
    <location>
        <begin position="219"/>
        <end position="236"/>
    </location>
</feature>
<feature type="transmembrane region" description="Helical" evidence="1">
    <location>
        <begin position="174"/>
        <end position="192"/>
    </location>
</feature>
<proteinExistence type="predicted"/>
<dbReference type="EMBL" id="SRMB01000001">
    <property type="protein sequence ID" value="TGE28852.1"/>
    <property type="molecule type" value="Genomic_DNA"/>
</dbReference>
<name>A0A4Z0QJJ4_9BACT</name>
<dbReference type="OrthoDB" id="876946at2"/>
<evidence type="ECO:0000256" key="1">
    <source>
        <dbReference type="SAM" id="Phobius"/>
    </source>
</evidence>
<keyword evidence="1" id="KW-0812">Transmembrane</keyword>
<feature type="transmembrane region" description="Helical" evidence="1">
    <location>
        <begin position="243"/>
        <end position="263"/>
    </location>
</feature>
<evidence type="ECO:0000313" key="2">
    <source>
        <dbReference type="EMBL" id="TGE28852.1"/>
    </source>
</evidence>
<evidence type="ECO:0008006" key="4">
    <source>
        <dbReference type="Google" id="ProtNLM"/>
    </source>
</evidence>
<accession>A0A4Z0QJJ4</accession>
<feature type="transmembrane region" description="Helical" evidence="1">
    <location>
        <begin position="335"/>
        <end position="357"/>
    </location>
</feature>
<protein>
    <recommendedName>
        <fullName evidence="4">Glycosyltransferase RgtA/B/C/D-like domain-containing protein</fullName>
    </recommendedName>
</protein>